<dbReference type="RefSeq" id="XP_064766937.1">
    <property type="nucleotide sequence ID" value="XM_064914259.1"/>
</dbReference>
<evidence type="ECO:0000259" key="6">
    <source>
        <dbReference type="PROSITE" id="PS50186"/>
    </source>
</evidence>
<sequence length="1433" mass="161428">MTSYPSILPAAGSRTHHPPAAFRVDRRRHSRSHQHQPEHSHHHKHQQQPKHNPYGPSVELTFKFHDERTTPDIVVIDENVLPGAREGDVCQVLGKSGEVLEMFELKIHSPEIKKKIFSAGNGQMSALAGSRLATYRGSRIVTVRTVERKEVEADLLTFYIKDTYITRSDMWHIPSALVGKCITEGQAIDFQRSYKLNINTIHKDGQKVKVALVGAETRAAFRSQSVRYLIFLQMSTEMWYFDETGESYFSKVINSYLPELFHQWREADAHHLVSIVMFTSVDLSSVSVNLPHGVRSRNVRDHYRVVVDRMRVSDWTEIMITLRKEFNDFQRSVLVRTGEDGKSHISGSICAAIKGNILEAINFAATQTSLDMATDDSLRGNLQTIIVSPGTGLFDVEADLLHRTTQNLIMAGLSVDLVCLTRMPLHAVPLFRYRDAFNNEIHCMPHWIDVSFWKSISSESSSNAVWVPRCRIYEIQMMGVMENELSAISVDYLPSVLDSDVEKFMEEYDRLAVTAQTSTGEGSPVVARRQSETLRSSGRQFRDDNPLWTTIYNPSNPTEEEKVSAMLHGNWRHIYPRKSLGRSIKWKSVISPAAMPITTEVFTSPEEFYREYAVQTYDINVHVNDTGSERDRTTMASALRAMVAYRVGMGFQIAVGSIVEAVESQSRVDPQPSKITQGIQDNDCDDLRVYLSTGNQVHRLAVKSNSTITVQLFVRKNQIPSLDQDVIYKPFIQTRYDDDFCLRSIRFPGSRAHERNWKGLDQYIAGDDNVSGDPSRFYRSRYVLIPTNFQTVRMQNLQLRPVDDTVDNMSPEEIRLDGLRKLNDMFYRAQYMTPEERKRERERKKKAIVPELKFYTGSLSAFITQLVQNAGEDESARKKDSIIMKPSERLDRTVKVPVIAQEMQTERGVKFVDRRWHWKLHQHCFVGSEFVAWLLENFKDIDTPEVAIEYGNELMAAGLFHHVEHRHSFLDGHYFYQLSPEYSIPSAQPRSMGWFSSIRVAASLTPSTSTPVTTSSGPFSGITSSVASLADSVAALTTAASSSSQPTQPQPIPGRHGSATSRSASTTSVKSDSTNESSSELADSTMSLDSDWGHRSQTFGDVQSNLKPRVELTKSIKLDVDPLRKSYRREVATLHYDRLHNPESCYHLLFEWLDTTPKFIDDTIAQWGRICDRSGLKLVEVPVLEATALCEIDPFISGSRIKFALEPPRIKPAEKGDLIVSDRLFYQTQALIKLDYVLDTDAADVLSSASPDVEIVYSWGKPHFRYSQYVHKSGATLAQIIPETGEFVIVRNPLVGSKSSVFSIGVDPEVVCREAIDFIQNNPRELREFFSSIREKFLNRPAVAVPFSASPTPNIVGSYGSGGTIAAAMADSFTIGSSSSEFTVRAGTSPAGMNFTDDLERSLSASPSTRRPPPPPSDTPGAASYIYYDIRMF</sequence>
<proteinExistence type="inferred from homology"/>
<reference evidence="7 8" key="1">
    <citation type="submission" date="2024-03" db="EMBL/GenBank/DDBJ databases">
        <title>Genome-scale model development and genomic sequencing of the oleaginous clade Lipomyces.</title>
        <authorList>
            <consortium name="Lawrence Berkeley National Laboratory"/>
            <person name="Czajka J.J."/>
            <person name="Han Y."/>
            <person name="Kim J."/>
            <person name="Mondo S.J."/>
            <person name="Hofstad B.A."/>
            <person name="Robles A."/>
            <person name="Haridas S."/>
            <person name="Riley R."/>
            <person name="LaButti K."/>
            <person name="Pangilinan J."/>
            <person name="Andreopoulos W."/>
            <person name="Lipzen A."/>
            <person name="Yan J."/>
            <person name="Wang M."/>
            <person name="Ng V."/>
            <person name="Grigoriev I.V."/>
            <person name="Spatafora J.W."/>
            <person name="Magnuson J.K."/>
            <person name="Baker S.E."/>
            <person name="Pomraning K.R."/>
        </authorList>
    </citation>
    <scope>NUCLEOTIDE SEQUENCE [LARGE SCALE GENOMIC DNA]</scope>
    <source>
        <strain evidence="7 8">Phaff 52-87</strain>
    </source>
</reference>
<feature type="region of interest" description="Disordered" evidence="5">
    <location>
        <begin position="1039"/>
        <end position="1089"/>
    </location>
</feature>
<evidence type="ECO:0000256" key="3">
    <source>
        <dbReference type="ARBA" id="ARBA00018529"/>
    </source>
</evidence>
<keyword evidence="8" id="KW-1185">Reference proteome</keyword>
<dbReference type="Pfam" id="PF00610">
    <property type="entry name" value="DEP"/>
    <property type="match status" value="1"/>
</dbReference>
<dbReference type="SUPFAM" id="SSF46785">
    <property type="entry name" value="Winged helix' DNA-binding domain"/>
    <property type="match status" value="1"/>
</dbReference>
<dbReference type="PROSITE" id="PS50186">
    <property type="entry name" value="DEP"/>
    <property type="match status" value="1"/>
</dbReference>
<gene>
    <name evidence="7" type="ORF">BZA70DRAFT_290984</name>
</gene>
<dbReference type="Gene3D" id="1.10.10.10">
    <property type="entry name" value="Winged helix-like DNA-binding domain superfamily/Winged helix DNA-binding domain"/>
    <property type="match status" value="1"/>
</dbReference>
<dbReference type="InterPro" id="IPR027244">
    <property type="entry name" value="IML1"/>
</dbReference>
<dbReference type="Pfam" id="PF12257">
    <property type="entry name" value="IML1"/>
    <property type="match status" value="1"/>
</dbReference>
<feature type="compositionally biased region" description="Low complexity" evidence="5">
    <location>
        <begin position="1058"/>
        <end position="1074"/>
    </location>
</feature>
<name>A0ABR1F231_9ASCO</name>
<feature type="region of interest" description="Disordered" evidence="5">
    <location>
        <begin position="1386"/>
        <end position="1422"/>
    </location>
</feature>
<evidence type="ECO:0000256" key="1">
    <source>
        <dbReference type="ARBA" id="ARBA00004148"/>
    </source>
</evidence>
<dbReference type="PANTHER" id="PTHR13179:SF8">
    <property type="entry name" value="GATOR COMPLEX PROTEIN DEPDC5"/>
    <property type="match status" value="1"/>
</dbReference>
<dbReference type="InterPro" id="IPR036390">
    <property type="entry name" value="WH_DNA-bd_sf"/>
</dbReference>
<evidence type="ECO:0000256" key="2">
    <source>
        <dbReference type="ARBA" id="ARBA00005643"/>
    </source>
</evidence>
<protein>
    <recommendedName>
        <fullName evidence="3">Vacuolar membrane-associated protein IML1</fullName>
    </recommendedName>
    <alternativeName>
        <fullName evidence="4">Vacuolar membrane-associated protein iml1</fullName>
    </alternativeName>
</protein>
<feature type="compositionally biased region" description="Polar residues" evidence="5">
    <location>
        <begin position="1075"/>
        <end position="1088"/>
    </location>
</feature>
<comment type="similarity">
    <text evidence="2">Belongs to the IML1 family.</text>
</comment>
<dbReference type="EMBL" id="JBBJBU010000010">
    <property type="protein sequence ID" value="KAK7203904.1"/>
    <property type="molecule type" value="Genomic_DNA"/>
</dbReference>
<evidence type="ECO:0000313" key="8">
    <source>
        <dbReference type="Proteomes" id="UP001498771"/>
    </source>
</evidence>
<dbReference type="InterPro" id="IPR048255">
    <property type="entry name" value="IML1_N"/>
</dbReference>
<evidence type="ECO:0000256" key="5">
    <source>
        <dbReference type="SAM" id="MobiDB-lite"/>
    </source>
</evidence>
<dbReference type="Proteomes" id="UP001498771">
    <property type="component" value="Unassembled WGS sequence"/>
</dbReference>
<comment type="caution">
    <text evidence="7">The sequence shown here is derived from an EMBL/GenBank/DDBJ whole genome shotgun (WGS) entry which is preliminary data.</text>
</comment>
<evidence type="ECO:0000256" key="4">
    <source>
        <dbReference type="ARBA" id="ARBA00021881"/>
    </source>
</evidence>
<comment type="subcellular location">
    <subcellularLocation>
        <location evidence="1">Vacuole membrane</location>
        <topology evidence="1">Peripheral membrane protein</topology>
    </subcellularLocation>
</comment>
<dbReference type="CDD" id="cd04449">
    <property type="entry name" value="DEP_DEPDC5-like"/>
    <property type="match status" value="1"/>
</dbReference>
<dbReference type="PANTHER" id="PTHR13179">
    <property type="entry name" value="DEP DOMAIN CONTAINING PROTEIN 5"/>
    <property type="match status" value="1"/>
</dbReference>
<dbReference type="SMART" id="SM00049">
    <property type="entry name" value="DEP"/>
    <property type="match status" value="1"/>
</dbReference>
<feature type="region of interest" description="Disordered" evidence="5">
    <location>
        <begin position="25"/>
        <end position="58"/>
    </location>
</feature>
<dbReference type="InterPro" id="IPR036388">
    <property type="entry name" value="WH-like_DNA-bd_sf"/>
</dbReference>
<feature type="compositionally biased region" description="Basic residues" evidence="5">
    <location>
        <begin position="25"/>
        <end position="48"/>
    </location>
</feature>
<dbReference type="GeneID" id="90039771"/>
<organism evidence="7 8">
    <name type="scientific">Myxozyma melibiosi</name>
    <dbReference type="NCBI Taxonomy" id="54550"/>
    <lineage>
        <taxon>Eukaryota</taxon>
        <taxon>Fungi</taxon>
        <taxon>Dikarya</taxon>
        <taxon>Ascomycota</taxon>
        <taxon>Saccharomycotina</taxon>
        <taxon>Lipomycetes</taxon>
        <taxon>Lipomycetales</taxon>
        <taxon>Lipomycetaceae</taxon>
        <taxon>Myxozyma</taxon>
    </lineage>
</organism>
<evidence type="ECO:0000313" key="7">
    <source>
        <dbReference type="EMBL" id="KAK7203904.1"/>
    </source>
</evidence>
<accession>A0ABR1F231</accession>
<feature type="domain" description="DEP" evidence="6">
    <location>
        <begin position="905"/>
        <end position="980"/>
    </location>
</feature>
<dbReference type="InterPro" id="IPR000591">
    <property type="entry name" value="DEP_dom"/>
</dbReference>